<evidence type="ECO:0000313" key="5">
    <source>
        <dbReference type="Proteomes" id="UP001152300"/>
    </source>
</evidence>
<dbReference type="Gene3D" id="1.25.40.20">
    <property type="entry name" value="Ankyrin repeat-containing domain"/>
    <property type="match status" value="1"/>
</dbReference>
<comment type="caution">
    <text evidence="4">The sequence shown here is derived from an EMBL/GenBank/DDBJ whole genome shotgun (WGS) entry which is preliminary data.</text>
</comment>
<dbReference type="OrthoDB" id="4772757at2759"/>
<dbReference type="PANTHER" id="PTHR24173">
    <property type="entry name" value="ANKYRIN REPEAT CONTAINING"/>
    <property type="match status" value="1"/>
</dbReference>
<protein>
    <recommendedName>
        <fullName evidence="6">Ankyrin repeat protein</fullName>
    </recommendedName>
</protein>
<evidence type="ECO:0000256" key="1">
    <source>
        <dbReference type="ARBA" id="ARBA00022737"/>
    </source>
</evidence>
<dbReference type="AlphaFoldDB" id="A0A9X0DDL5"/>
<dbReference type="Pfam" id="PF12796">
    <property type="entry name" value="Ank_2"/>
    <property type="match status" value="1"/>
</dbReference>
<dbReference type="PROSITE" id="PS50088">
    <property type="entry name" value="ANK_REPEAT"/>
    <property type="match status" value="1"/>
</dbReference>
<dbReference type="PROSITE" id="PS50297">
    <property type="entry name" value="ANK_REP_REGION"/>
    <property type="match status" value="1"/>
</dbReference>
<keyword evidence="5" id="KW-1185">Reference proteome</keyword>
<organism evidence="4 5">
    <name type="scientific">Sclerotinia nivalis</name>
    <dbReference type="NCBI Taxonomy" id="352851"/>
    <lineage>
        <taxon>Eukaryota</taxon>
        <taxon>Fungi</taxon>
        <taxon>Dikarya</taxon>
        <taxon>Ascomycota</taxon>
        <taxon>Pezizomycotina</taxon>
        <taxon>Leotiomycetes</taxon>
        <taxon>Helotiales</taxon>
        <taxon>Sclerotiniaceae</taxon>
        <taxon>Sclerotinia</taxon>
    </lineage>
</organism>
<gene>
    <name evidence="4" type="ORF">OCU04_011895</name>
</gene>
<keyword evidence="1" id="KW-0677">Repeat</keyword>
<dbReference type="Proteomes" id="UP001152300">
    <property type="component" value="Unassembled WGS sequence"/>
</dbReference>
<keyword evidence="2 3" id="KW-0040">ANK repeat</keyword>
<evidence type="ECO:0000256" key="2">
    <source>
        <dbReference type="ARBA" id="ARBA00023043"/>
    </source>
</evidence>
<proteinExistence type="predicted"/>
<dbReference type="PANTHER" id="PTHR24173:SF74">
    <property type="entry name" value="ANKYRIN REPEAT DOMAIN-CONTAINING PROTEIN 16"/>
    <property type="match status" value="1"/>
</dbReference>
<dbReference type="InterPro" id="IPR036770">
    <property type="entry name" value="Ankyrin_rpt-contain_sf"/>
</dbReference>
<evidence type="ECO:0008006" key="6">
    <source>
        <dbReference type="Google" id="ProtNLM"/>
    </source>
</evidence>
<name>A0A9X0DDL5_9HELO</name>
<dbReference type="EMBL" id="JAPEIS010000015">
    <property type="protein sequence ID" value="KAJ8058909.1"/>
    <property type="molecule type" value="Genomic_DNA"/>
</dbReference>
<reference evidence="4" key="1">
    <citation type="submission" date="2022-11" db="EMBL/GenBank/DDBJ databases">
        <title>Genome Resource of Sclerotinia nivalis Strain SnTB1, a Plant Pathogen Isolated from American Ginseng.</title>
        <authorList>
            <person name="Fan S."/>
        </authorList>
    </citation>
    <scope>NUCLEOTIDE SEQUENCE</scope>
    <source>
        <strain evidence="4">SnTB1</strain>
    </source>
</reference>
<dbReference type="InterPro" id="IPR002110">
    <property type="entry name" value="Ankyrin_rpt"/>
</dbReference>
<feature type="repeat" description="ANK" evidence="3">
    <location>
        <begin position="137"/>
        <end position="165"/>
    </location>
</feature>
<evidence type="ECO:0000256" key="3">
    <source>
        <dbReference type="PROSITE-ProRule" id="PRU00023"/>
    </source>
</evidence>
<sequence length="198" mass="23114">MPDSKLPGIAPLFIPLEMKYNPDHTVLAPIYQAIHSVRMRSKDRRTEDEQTAFEIEVFRAIEERLKWGPNDDREPNSCDQRRLQFREIATNEDNETRLDIQTTLSVAIVADYATIVRDLLEHRNADADLDNKYLGRPLHLAVSYGRMQIIEILLEFGADLSSIRSYRLNRPKRFSMHLQKFACTFRKSFTNSCIEWPS</sequence>
<dbReference type="SUPFAM" id="SSF48403">
    <property type="entry name" value="Ankyrin repeat"/>
    <property type="match status" value="1"/>
</dbReference>
<evidence type="ECO:0000313" key="4">
    <source>
        <dbReference type="EMBL" id="KAJ8058909.1"/>
    </source>
</evidence>
<accession>A0A9X0DDL5</accession>